<dbReference type="RefSeq" id="WP_378625848.1">
    <property type="nucleotide sequence ID" value="NZ_JBHUCM010000053.1"/>
</dbReference>
<protein>
    <recommendedName>
        <fullName evidence="3">Polymerase nucleotidyl transferase domain-containing protein</fullName>
    </recommendedName>
</protein>
<evidence type="ECO:0008006" key="3">
    <source>
        <dbReference type="Google" id="ProtNLM"/>
    </source>
</evidence>
<accession>A0ABW4GTZ3</accession>
<gene>
    <name evidence="1" type="ORF">ACFSJ0_53735</name>
</gene>
<evidence type="ECO:0000313" key="2">
    <source>
        <dbReference type="Proteomes" id="UP001597097"/>
    </source>
</evidence>
<name>A0ABW4GTZ3_9ACTN</name>
<organism evidence="1 2">
    <name type="scientific">Nonomuraea guangzhouensis</name>
    <dbReference type="NCBI Taxonomy" id="1291555"/>
    <lineage>
        <taxon>Bacteria</taxon>
        <taxon>Bacillati</taxon>
        <taxon>Actinomycetota</taxon>
        <taxon>Actinomycetes</taxon>
        <taxon>Streptosporangiales</taxon>
        <taxon>Streptosporangiaceae</taxon>
        <taxon>Nonomuraea</taxon>
    </lineage>
</organism>
<proteinExistence type="predicted"/>
<dbReference type="EMBL" id="JBHUCM010000053">
    <property type="protein sequence ID" value="MFD1545987.1"/>
    <property type="molecule type" value="Genomic_DNA"/>
</dbReference>
<comment type="caution">
    <text evidence="1">The sequence shown here is derived from an EMBL/GenBank/DDBJ whole genome shotgun (WGS) entry which is preliminary data.</text>
</comment>
<sequence>MAIRHWQFRGNSQFVITCHRFGRFLSRGHGHSCTCVKRARAVELAESVLVLLHEQQDEPPLNVVTELHVFGSFARGAPEVGDLDLNVEVDAPSPRWTALVESLPLMVFPETLITRELRQRRRSIQVLTRRKDDPSFDMTLLWHRGDDLQTALARLHAIKEDPDAGRAPRDHMLPEFEGLDGRINQARRQLIREAVEAGALAIERFDLADRQPSSATARRHLARRWKPSSPLYRAGAAVLAHLEDEGVDADEVHLHGQDLLYRADTAYYAGFDLKYLRALPRWIAKYGCTQHLEVVHPTKTGPLTCLRLSTLRPDYFDRQKQIRWAEWA</sequence>
<reference evidence="2" key="1">
    <citation type="journal article" date="2019" name="Int. J. Syst. Evol. Microbiol.">
        <title>The Global Catalogue of Microorganisms (GCM) 10K type strain sequencing project: providing services to taxonomists for standard genome sequencing and annotation.</title>
        <authorList>
            <consortium name="The Broad Institute Genomics Platform"/>
            <consortium name="The Broad Institute Genome Sequencing Center for Infectious Disease"/>
            <person name="Wu L."/>
            <person name="Ma J."/>
        </authorList>
    </citation>
    <scope>NUCLEOTIDE SEQUENCE [LARGE SCALE GENOMIC DNA]</scope>
    <source>
        <strain evidence="2">CGMCC 1.15399</strain>
    </source>
</reference>
<evidence type="ECO:0000313" key="1">
    <source>
        <dbReference type="EMBL" id="MFD1545987.1"/>
    </source>
</evidence>
<dbReference type="Proteomes" id="UP001597097">
    <property type="component" value="Unassembled WGS sequence"/>
</dbReference>
<keyword evidence="2" id="KW-1185">Reference proteome</keyword>